<evidence type="ECO:0000256" key="6">
    <source>
        <dbReference type="ARBA" id="ARBA00023012"/>
    </source>
</evidence>
<evidence type="ECO:0000313" key="9">
    <source>
        <dbReference type="EMBL" id="SDK41572.1"/>
    </source>
</evidence>
<dbReference type="STRING" id="1075417.SAMN05421823_102680"/>
<evidence type="ECO:0000256" key="4">
    <source>
        <dbReference type="ARBA" id="ARBA00022679"/>
    </source>
</evidence>
<dbReference type="PRINTS" id="PR00344">
    <property type="entry name" value="BCTRLSENSOR"/>
</dbReference>
<accession>A0A1G9BQ13</accession>
<dbReference type="SUPFAM" id="SSF47384">
    <property type="entry name" value="Homodimeric domain of signal transducing histidine kinase"/>
    <property type="match status" value="1"/>
</dbReference>
<dbReference type="InterPro" id="IPR036097">
    <property type="entry name" value="HisK_dim/P_sf"/>
</dbReference>
<keyword evidence="3" id="KW-0597">Phosphoprotein</keyword>
<dbReference type="Gene3D" id="1.10.287.130">
    <property type="match status" value="1"/>
</dbReference>
<dbReference type="InterPro" id="IPR004358">
    <property type="entry name" value="Sig_transdc_His_kin-like_C"/>
</dbReference>
<dbReference type="FunFam" id="3.30.565.10:FF:000006">
    <property type="entry name" value="Sensor histidine kinase WalK"/>
    <property type="match status" value="1"/>
</dbReference>
<dbReference type="InterPro" id="IPR036890">
    <property type="entry name" value="HATPase_C_sf"/>
</dbReference>
<dbReference type="OrthoDB" id="1933776at2"/>
<evidence type="ECO:0000256" key="2">
    <source>
        <dbReference type="ARBA" id="ARBA00012438"/>
    </source>
</evidence>
<dbReference type="PANTHER" id="PTHR43711:SF1">
    <property type="entry name" value="HISTIDINE KINASE 1"/>
    <property type="match status" value="1"/>
</dbReference>
<dbReference type="PROSITE" id="PS50109">
    <property type="entry name" value="HIS_KIN"/>
    <property type="match status" value="1"/>
</dbReference>
<dbReference type="PANTHER" id="PTHR43711">
    <property type="entry name" value="TWO-COMPONENT HISTIDINE KINASE"/>
    <property type="match status" value="1"/>
</dbReference>
<dbReference type="GO" id="GO:0000155">
    <property type="term" value="F:phosphorelay sensor kinase activity"/>
    <property type="evidence" value="ECO:0007669"/>
    <property type="project" value="InterPro"/>
</dbReference>
<keyword evidence="7" id="KW-1133">Transmembrane helix</keyword>
<evidence type="ECO:0000259" key="8">
    <source>
        <dbReference type="PROSITE" id="PS50109"/>
    </source>
</evidence>
<comment type="catalytic activity">
    <reaction evidence="1">
        <text>ATP + protein L-histidine = ADP + protein N-phospho-L-histidine.</text>
        <dbReference type="EC" id="2.7.13.3"/>
    </reaction>
</comment>
<sequence>MKRSKIRVMVVLGVLAVAGLLTAQLLWLKRAYEAETRAFDFSVQSALTTLANELLPDQESAPSLPPVRQLASNFFVVELERAVDPQVVDQRLREELSRRHLLTAYEWGLLNADRDTLALGHFVPATGGSLPSAYLRNDGPARYNLALLFPDKRAYLVREMDLWLLATVGLLLVVGFFGYTMVQVLREKRLSEMKTDFINNLTHELKTPITNIGIASELMEHASDVAKQQQYAGIITRENQRLRAQVERVLQMAALEQKELALDRTEVDLHAILGETLRSIGVRVQQRAGQVLADLNASRVRLVGDPLHLSNAFFNLLDNAEKYSPAAPQIAVTTQDYGHGVLVTIADQGRGIRKEDQPHIFEKFYRVPTGNTHDVKGFGLGLSYVKSIIDAHRGTITLDSDQGRGSRFELFFPTA</sequence>
<dbReference type="CDD" id="cd00082">
    <property type="entry name" value="HisKA"/>
    <property type="match status" value="1"/>
</dbReference>
<dbReference type="InterPro" id="IPR005467">
    <property type="entry name" value="His_kinase_dom"/>
</dbReference>
<evidence type="ECO:0000256" key="7">
    <source>
        <dbReference type="SAM" id="Phobius"/>
    </source>
</evidence>
<dbReference type="Pfam" id="PF00512">
    <property type="entry name" value="HisKA"/>
    <property type="match status" value="1"/>
</dbReference>
<reference evidence="9 10" key="1">
    <citation type="submission" date="2016-10" db="EMBL/GenBank/DDBJ databases">
        <authorList>
            <person name="de Groot N.N."/>
        </authorList>
    </citation>
    <scope>NUCLEOTIDE SEQUENCE [LARGE SCALE GENOMIC DNA]</scope>
    <source>
        <strain evidence="9 10">DSM 25186</strain>
    </source>
</reference>
<dbReference type="InterPro" id="IPR003594">
    <property type="entry name" value="HATPase_dom"/>
</dbReference>
<keyword evidence="10" id="KW-1185">Reference proteome</keyword>
<dbReference type="Proteomes" id="UP000198510">
    <property type="component" value="Unassembled WGS sequence"/>
</dbReference>
<evidence type="ECO:0000313" key="10">
    <source>
        <dbReference type="Proteomes" id="UP000198510"/>
    </source>
</evidence>
<dbReference type="EMBL" id="FNFO01000002">
    <property type="protein sequence ID" value="SDK41572.1"/>
    <property type="molecule type" value="Genomic_DNA"/>
</dbReference>
<feature type="transmembrane region" description="Helical" evidence="7">
    <location>
        <begin position="162"/>
        <end position="185"/>
    </location>
</feature>
<keyword evidence="5 9" id="KW-0418">Kinase</keyword>
<keyword evidence="6" id="KW-0902">Two-component regulatory system</keyword>
<dbReference type="SUPFAM" id="SSF55874">
    <property type="entry name" value="ATPase domain of HSP90 chaperone/DNA topoisomerase II/histidine kinase"/>
    <property type="match status" value="1"/>
</dbReference>
<evidence type="ECO:0000256" key="5">
    <source>
        <dbReference type="ARBA" id="ARBA00022777"/>
    </source>
</evidence>
<evidence type="ECO:0000256" key="1">
    <source>
        <dbReference type="ARBA" id="ARBA00000085"/>
    </source>
</evidence>
<dbReference type="Gene3D" id="3.30.565.10">
    <property type="entry name" value="Histidine kinase-like ATPase, C-terminal domain"/>
    <property type="match status" value="1"/>
</dbReference>
<keyword evidence="7" id="KW-0812">Transmembrane</keyword>
<gene>
    <name evidence="9" type="ORF">SAMN05421823_102680</name>
</gene>
<protein>
    <recommendedName>
        <fullName evidence="2">histidine kinase</fullName>
        <ecNumber evidence="2">2.7.13.3</ecNumber>
    </recommendedName>
</protein>
<dbReference type="RefSeq" id="WP_089680534.1">
    <property type="nucleotide sequence ID" value="NZ_FNFO01000002.1"/>
</dbReference>
<dbReference type="InterPro" id="IPR003661">
    <property type="entry name" value="HisK_dim/P_dom"/>
</dbReference>
<dbReference type="InterPro" id="IPR050736">
    <property type="entry name" value="Sensor_HK_Regulatory"/>
</dbReference>
<dbReference type="AlphaFoldDB" id="A0A1G9BQ13"/>
<evidence type="ECO:0000256" key="3">
    <source>
        <dbReference type="ARBA" id="ARBA00022553"/>
    </source>
</evidence>
<name>A0A1G9BQ13_9BACT</name>
<organism evidence="9 10">
    <name type="scientific">Catalinimonas alkaloidigena</name>
    <dbReference type="NCBI Taxonomy" id="1075417"/>
    <lineage>
        <taxon>Bacteria</taxon>
        <taxon>Pseudomonadati</taxon>
        <taxon>Bacteroidota</taxon>
        <taxon>Cytophagia</taxon>
        <taxon>Cytophagales</taxon>
        <taxon>Catalimonadaceae</taxon>
        <taxon>Catalinimonas</taxon>
    </lineage>
</organism>
<feature type="domain" description="Histidine kinase" evidence="8">
    <location>
        <begin position="200"/>
        <end position="415"/>
    </location>
</feature>
<dbReference type="SMART" id="SM00387">
    <property type="entry name" value="HATPase_c"/>
    <property type="match status" value="1"/>
</dbReference>
<dbReference type="CDD" id="cd00075">
    <property type="entry name" value="HATPase"/>
    <property type="match status" value="1"/>
</dbReference>
<keyword evidence="4" id="KW-0808">Transferase</keyword>
<dbReference type="EC" id="2.7.13.3" evidence="2"/>
<keyword evidence="7" id="KW-0472">Membrane</keyword>
<dbReference type="SMART" id="SM00388">
    <property type="entry name" value="HisKA"/>
    <property type="match status" value="1"/>
</dbReference>
<dbReference type="Pfam" id="PF02518">
    <property type="entry name" value="HATPase_c"/>
    <property type="match status" value="1"/>
</dbReference>
<proteinExistence type="predicted"/>